<keyword evidence="3" id="KW-0742">SOS response</keyword>
<protein>
    <recommendedName>
        <fullName evidence="4">Protein CR006 P-loop domain-containing protein</fullName>
    </recommendedName>
</protein>
<dbReference type="EMBL" id="CP035810">
    <property type="protein sequence ID" value="QIN28911.1"/>
    <property type="molecule type" value="Genomic_DNA"/>
</dbReference>
<gene>
    <name evidence="5" type="ORF">EW640_06160</name>
</gene>
<sequence length="774" mass="87327">MIGNVKLHGRFRSLTPDTFENGAKFGKRTVIYGHNGSGKSTFAELLHQVGDGVCAEPISFVDESQKRVKLPPGKQLRESTLTVFSKSWIQENLESFLDGDEAAAIVMLGSAAVDAKKRQKKHEEELQKLMALQPDACDKANAAANATAALVSAVQDSIVGTLSEVDHRQYSKNRYSVPRVRKLLSEATADYPSLEEHERNLEEVARGPLPTVAIPPPPDGTLGSLRDEVWQLLKRNSDGQLISDLLGKGELQRWLETGLRLHEGKSDCYFCEGPLDGPRLIELRNHFDDSRRQIQTEADELLARVANVQLSYEQWESQLPGEDDLYSDLREKFVGARDDAVRDVGKVRQFLTTIKQNLTEKRHLPEKCDFAEPGDVPSLVSETVIDLVRQHNGIAKEAGSRQESIAEAILAHLLGERAADFRELCREEGKAFEERDRIASEITQIEQLLTRARAERYSSHEMAQRISSDLASIYGKSHLTIEVSSDGQSYRCRRDGEPAKNLSEGERNAVALIYFLRCLEDETVEIRPEERIVVIDDPSSSFDREAVFSTHSWLLDLLPRYGQTIILTHDFEMLRLLIASQKSQLTKSHGILKKLSSNSASEREAAKAEDAFPRVSFLEMRCVHDANGRRASELKPVSPILLQHNSEYHFLFDRLLSGLENPDDHTTLFLLPNAARRLLESFASFQLPHMSEFRSQIEKLAVEDCQSEFRDVYDFCNRFSHGEGREAQLALDVSLTRLNIRRCVELLRSVDGEHYRYMCQATGRNDDPLNSIFA</sequence>
<dbReference type="Gene3D" id="3.40.50.300">
    <property type="entry name" value="P-loop containing nucleotide triphosphate hydrolases"/>
    <property type="match status" value="1"/>
</dbReference>
<proteinExistence type="predicted"/>
<evidence type="ECO:0000259" key="4">
    <source>
        <dbReference type="Pfam" id="PF13166"/>
    </source>
</evidence>
<dbReference type="RefSeq" id="WP_165883361.1">
    <property type="nucleotide sequence ID" value="NZ_CP035810.1"/>
</dbReference>
<evidence type="ECO:0000256" key="2">
    <source>
        <dbReference type="ARBA" id="ARBA00023204"/>
    </source>
</evidence>
<dbReference type="Pfam" id="PF13166">
    <property type="entry name" value="AAA_13"/>
    <property type="match status" value="1"/>
</dbReference>
<dbReference type="AlphaFoldDB" id="A0A6G8KWB6"/>
<dbReference type="InterPro" id="IPR026866">
    <property type="entry name" value="CR006_AAA"/>
</dbReference>
<reference evidence="5 6" key="1">
    <citation type="submission" date="2019-02" db="EMBL/GenBank/DDBJ databases">
        <title>Complete Genome Sequence and Methylome Analysis of Brevibacterium luteolum NEB1784.</title>
        <authorList>
            <person name="Fomenkov A."/>
            <person name="Roberts R.J."/>
        </authorList>
    </citation>
    <scope>NUCLEOTIDE SEQUENCE [LARGE SCALE GENOMIC DNA]</scope>
    <source>
        <strain evidence="5 6">NEB1784</strain>
    </source>
</reference>
<dbReference type="SUPFAM" id="SSF52540">
    <property type="entry name" value="P-loop containing nucleoside triphosphate hydrolases"/>
    <property type="match status" value="1"/>
</dbReference>
<name>A0A6G8KWB6_9MICO</name>
<dbReference type="GO" id="GO:0000731">
    <property type="term" value="P:DNA synthesis involved in DNA repair"/>
    <property type="evidence" value="ECO:0007669"/>
    <property type="project" value="TreeGrafter"/>
</dbReference>
<keyword evidence="1" id="KW-0227">DNA damage</keyword>
<evidence type="ECO:0000313" key="5">
    <source>
        <dbReference type="EMBL" id="QIN28911.1"/>
    </source>
</evidence>
<dbReference type="GO" id="GO:0009432">
    <property type="term" value="P:SOS response"/>
    <property type="evidence" value="ECO:0007669"/>
    <property type="project" value="UniProtKB-KW"/>
</dbReference>
<evidence type="ECO:0000256" key="3">
    <source>
        <dbReference type="ARBA" id="ARBA00023236"/>
    </source>
</evidence>
<organism evidence="5 6">
    <name type="scientific">Brevibacterium luteolum</name>
    <dbReference type="NCBI Taxonomy" id="199591"/>
    <lineage>
        <taxon>Bacteria</taxon>
        <taxon>Bacillati</taxon>
        <taxon>Actinomycetota</taxon>
        <taxon>Actinomycetes</taxon>
        <taxon>Micrococcales</taxon>
        <taxon>Brevibacteriaceae</taxon>
        <taxon>Brevibacterium</taxon>
    </lineage>
</organism>
<dbReference type="PANTHER" id="PTHR32182">
    <property type="entry name" value="DNA REPLICATION AND REPAIR PROTEIN RECF"/>
    <property type="match status" value="1"/>
</dbReference>
<dbReference type="PANTHER" id="PTHR32182:SF0">
    <property type="entry name" value="DNA REPLICATION AND REPAIR PROTEIN RECF"/>
    <property type="match status" value="1"/>
</dbReference>
<accession>A0A6G8KWB6</accession>
<feature type="domain" description="Protein CR006 P-loop" evidence="4">
    <location>
        <begin position="22"/>
        <end position="732"/>
    </location>
</feature>
<keyword evidence="2" id="KW-0234">DNA repair</keyword>
<evidence type="ECO:0000313" key="6">
    <source>
        <dbReference type="Proteomes" id="UP000501518"/>
    </source>
</evidence>
<dbReference type="GO" id="GO:0006302">
    <property type="term" value="P:double-strand break repair"/>
    <property type="evidence" value="ECO:0007669"/>
    <property type="project" value="TreeGrafter"/>
</dbReference>
<evidence type="ECO:0000256" key="1">
    <source>
        <dbReference type="ARBA" id="ARBA00022763"/>
    </source>
</evidence>
<dbReference type="InterPro" id="IPR027417">
    <property type="entry name" value="P-loop_NTPase"/>
</dbReference>
<dbReference type="KEGG" id="blut:EW640_06160"/>
<dbReference type="Proteomes" id="UP000501518">
    <property type="component" value="Chromosome"/>
</dbReference>